<comment type="caution">
    <text evidence="2">The sequence shown here is derived from an EMBL/GenBank/DDBJ whole genome shotgun (WGS) entry which is preliminary data.</text>
</comment>
<evidence type="ECO:0000313" key="2">
    <source>
        <dbReference type="EMBL" id="KAJ7750135.1"/>
    </source>
</evidence>
<dbReference type="AlphaFoldDB" id="A0AAD7ITC0"/>
<evidence type="ECO:0000313" key="3">
    <source>
        <dbReference type="Proteomes" id="UP001215280"/>
    </source>
</evidence>
<feature type="compositionally biased region" description="Polar residues" evidence="1">
    <location>
        <begin position="1"/>
        <end position="18"/>
    </location>
</feature>
<gene>
    <name evidence="2" type="ORF">DFH07DRAFT_828298</name>
</gene>
<accession>A0AAD7ITC0</accession>
<sequence>MAEQAATQNISTEYSINSIAPHDFAPPVNSTPHAPADATLDDDTTVWGPDAPILFAGRAPHPRTDVPLPDNDAQLGPSPAGPHQRQPDPLRDSPQQRVPANPDTQTRQCSFHIPTLSRPEPGTDRAVALARECCAVARSTRQRLDPCKPLLQVSQSSASCDVLEQTFGWLADSLSSERPRVTHICAPAGLCAQEAWHAKHAEKVEQLARRCEAFLVDFNPPPTPLTTRDLANQLARHVETLADTNRRIERSWIKLDWEVTSARIEAHSHEIDLLRARRQYLRAQFDATSRRL</sequence>
<keyword evidence="3" id="KW-1185">Reference proteome</keyword>
<name>A0AAD7ITC0_9AGAR</name>
<organism evidence="2 3">
    <name type="scientific">Mycena maculata</name>
    <dbReference type="NCBI Taxonomy" id="230809"/>
    <lineage>
        <taxon>Eukaryota</taxon>
        <taxon>Fungi</taxon>
        <taxon>Dikarya</taxon>
        <taxon>Basidiomycota</taxon>
        <taxon>Agaricomycotina</taxon>
        <taxon>Agaricomycetes</taxon>
        <taxon>Agaricomycetidae</taxon>
        <taxon>Agaricales</taxon>
        <taxon>Marasmiineae</taxon>
        <taxon>Mycenaceae</taxon>
        <taxon>Mycena</taxon>
    </lineage>
</organism>
<dbReference type="EMBL" id="JARJLG010000083">
    <property type="protein sequence ID" value="KAJ7750135.1"/>
    <property type="molecule type" value="Genomic_DNA"/>
</dbReference>
<evidence type="ECO:0000256" key="1">
    <source>
        <dbReference type="SAM" id="MobiDB-lite"/>
    </source>
</evidence>
<reference evidence="2" key="1">
    <citation type="submission" date="2023-03" db="EMBL/GenBank/DDBJ databases">
        <title>Massive genome expansion in bonnet fungi (Mycena s.s.) driven by repeated elements and novel gene families across ecological guilds.</title>
        <authorList>
            <consortium name="Lawrence Berkeley National Laboratory"/>
            <person name="Harder C.B."/>
            <person name="Miyauchi S."/>
            <person name="Viragh M."/>
            <person name="Kuo A."/>
            <person name="Thoen E."/>
            <person name="Andreopoulos B."/>
            <person name="Lu D."/>
            <person name="Skrede I."/>
            <person name="Drula E."/>
            <person name="Henrissat B."/>
            <person name="Morin E."/>
            <person name="Kohler A."/>
            <person name="Barry K."/>
            <person name="LaButti K."/>
            <person name="Morin E."/>
            <person name="Salamov A."/>
            <person name="Lipzen A."/>
            <person name="Mereny Z."/>
            <person name="Hegedus B."/>
            <person name="Baldrian P."/>
            <person name="Stursova M."/>
            <person name="Weitz H."/>
            <person name="Taylor A."/>
            <person name="Grigoriev I.V."/>
            <person name="Nagy L.G."/>
            <person name="Martin F."/>
            <person name="Kauserud H."/>
        </authorList>
    </citation>
    <scope>NUCLEOTIDE SEQUENCE</scope>
    <source>
        <strain evidence="2">CBHHK188m</strain>
    </source>
</reference>
<feature type="compositionally biased region" description="Polar residues" evidence="1">
    <location>
        <begin position="93"/>
        <end position="107"/>
    </location>
</feature>
<feature type="region of interest" description="Disordered" evidence="1">
    <location>
        <begin position="1"/>
        <end position="107"/>
    </location>
</feature>
<dbReference type="Proteomes" id="UP001215280">
    <property type="component" value="Unassembled WGS sequence"/>
</dbReference>
<protein>
    <submittedName>
        <fullName evidence="2">Uncharacterized protein</fullName>
    </submittedName>
</protein>
<proteinExistence type="predicted"/>